<protein>
    <submittedName>
        <fullName evidence="1">Uncharacterized protein</fullName>
    </submittedName>
</protein>
<comment type="caution">
    <text evidence="1">The sequence shown here is derived from an EMBL/GenBank/DDBJ whole genome shotgun (WGS) entry which is preliminary data.</text>
</comment>
<sequence>MPDLDKTAMACAARDFPWHPLSKGETPPEWALAYMEPRSSLCLQLDAANDMVIVGWRFHTKAELDACLKDHPDLPVRRF</sequence>
<organism evidence="1 2">
    <name type="scientific">Acetobacter pasteurianus NBRC 3278</name>
    <dbReference type="NCBI Taxonomy" id="1226660"/>
    <lineage>
        <taxon>Bacteria</taxon>
        <taxon>Pseudomonadati</taxon>
        <taxon>Pseudomonadota</taxon>
        <taxon>Alphaproteobacteria</taxon>
        <taxon>Acetobacterales</taxon>
        <taxon>Acetobacteraceae</taxon>
        <taxon>Acetobacter</taxon>
    </lineage>
</organism>
<evidence type="ECO:0000313" key="2">
    <source>
        <dbReference type="Proteomes" id="UP000287385"/>
    </source>
</evidence>
<gene>
    <name evidence="1" type="ORF">NBRC3278_3020</name>
</gene>
<dbReference type="EMBL" id="BDEV01000133">
    <property type="protein sequence ID" value="GCD63927.1"/>
    <property type="molecule type" value="Genomic_DNA"/>
</dbReference>
<name>A0A401X867_ACEPA</name>
<proteinExistence type="predicted"/>
<accession>A0A401X867</accession>
<keyword evidence="2" id="KW-1185">Reference proteome</keyword>
<dbReference type="Proteomes" id="UP000287385">
    <property type="component" value="Unassembled WGS sequence"/>
</dbReference>
<evidence type="ECO:0000313" key="1">
    <source>
        <dbReference type="EMBL" id="GCD63927.1"/>
    </source>
</evidence>
<reference evidence="1 2" key="1">
    <citation type="submission" date="2016-06" db="EMBL/GenBank/DDBJ databases">
        <title>Acetobacter pasteurianus NBRC 3278 whole genome sequencing project.</title>
        <authorList>
            <person name="Matsutani M."/>
            <person name="Shiwa Y."/>
            <person name="Okamoto-Kainuma A."/>
            <person name="Ishikawa M."/>
            <person name="Koizumi Y."/>
            <person name="Yoshikawa H."/>
            <person name="Yakushi T."/>
            <person name="Matsushita K."/>
        </authorList>
    </citation>
    <scope>NUCLEOTIDE SEQUENCE [LARGE SCALE GENOMIC DNA]</scope>
    <source>
        <strain evidence="1 2">NBRC 3278</strain>
    </source>
</reference>
<dbReference type="AlphaFoldDB" id="A0A401X867"/>